<dbReference type="Proteomes" id="UP001175228">
    <property type="component" value="Unassembled WGS sequence"/>
</dbReference>
<sequence length="164" mass="18030">MSLEIGGLYIMLFARYERGTYHWGIYHHLEAPTDPGSSGKGIKYHAVFVAANWGSWIVETGGTDHPLNSTLLVGAMKIGYADPTHRRTLEARLGKVTCTSPSPDITFTCRIWVLKAVNLLMDMGAVRCDNVKALKTEVIAFGNQHADTRGALPPPIIQSTVCRF</sequence>
<evidence type="ECO:0000313" key="2">
    <source>
        <dbReference type="Proteomes" id="UP001175228"/>
    </source>
</evidence>
<gene>
    <name evidence="1" type="ORF">EDD18DRAFT_419816</name>
</gene>
<organism evidence="1 2">
    <name type="scientific">Armillaria luteobubalina</name>
    <dbReference type="NCBI Taxonomy" id="153913"/>
    <lineage>
        <taxon>Eukaryota</taxon>
        <taxon>Fungi</taxon>
        <taxon>Dikarya</taxon>
        <taxon>Basidiomycota</taxon>
        <taxon>Agaricomycotina</taxon>
        <taxon>Agaricomycetes</taxon>
        <taxon>Agaricomycetidae</taxon>
        <taxon>Agaricales</taxon>
        <taxon>Marasmiineae</taxon>
        <taxon>Physalacriaceae</taxon>
        <taxon>Armillaria</taxon>
    </lineage>
</organism>
<dbReference type="AlphaFoldDB" id="A0AA39UQU9"/>
<protein>
    <submittedName>
        <fullName evidence="1">Uncharacterized protein</fullName>
    </submittedName>
</protein>
<proteinExistence type="predicted"/>
<reference evidence="1" key="1">
    <citation type="submission" date="2023-06" db="EMBL/GenBank/DDBJ databases">
        <authorList>
            <consortium name="Lawrence Berkeley National Laboratory"/>
            <person name="Ahrendt S."/>
            <person name="Sahu N."/>
            <person name="Indic B."/>
            <person name="Wong-Bajracharya J."/>
            <person name="Merenyi Z."/>
            <person name="Ke H.-M."/>
            <person name="Monk M."/>
            <person name="Kocsube S."/>
            <person name="Drula E."/>
            <person name="Lipzen A."/>
            <person name="Balint B."/>
            <person name="Henrissat B."/>
            <person name="Andreopoulos B."/>
            <person name="Martin F.M."/>
            <person name="Harder C.B."/>
            <person name="Rigling D."/>
            <person name="Ford K.L."/>
            <person name="Foster G.D."/>
            <person name="Pangilinan J."/>
            <person name="Papanicolaou A."/>
            <person name="Barry K."/>
            <person name="LaButti K."/>
            <person name="Viragh M."/>
            <person name="Koriabine M."/>
            <person name="Yan M."/>
            <person name="Riley R."/>
            <person name="Champramary S."/>
            <person name="Plett K.L."/>
            <person name="Tsai I.J."/>
            <person name="Slot J."/>
            <person name="Sipos G."/>
            <person name="Plett J."/>
            <person name="Nagy L.G."/>
            <person name="Grigoriev I.V."/>
        </authorList>
    </citation>
    <scope>NUCLEOTIDE SEQUENCE</scope>
    <source>
        <strain evidence="1">HWK02</strain>
    </source>
</reference>
<comment type="caution">
    <text evidence="1">The sequence shown here is derived from an EMBL/GenBank/DDBJ whole genome shotgun (WGS) entry which is preliminary data.</text>
</comment>
<name>A0AA39UQU9_9AGAR</name>
<accession>A0AA39UQU9</accession>
<evidence type="ECO:0000313" key="1">
    <source>
        <dbReference type="EMBL" id="KAK0493424.1"/>
    </source>
</evidence>
<keyword evidence="2" id="KW-1185">Reference proteome</keyword>
<dbReference type="EMBL" id="JAUEPU010000025">
    <property type="protein sequence ID" value="KAK0493424.1"/>
    <property type="molecule type" value="Genomic_DNA"/>
</dbReference>